<dbReference type="Gene3D" id="3.40.1090.10">
    <property type="entry name" value="Cytosolic phospholipase A2 catalytic domain"/>
    <property type="match status" value="2"/>
</dbReference>
<evidence type="ECO:0000256" key="3">
    <source>
        <dbReference type="ARBA" id="ARBA00023098"/>
    </source>
</evidence>
<evidence type="ECO:0000259" key="5">
    <source>
        <dbReference type="PROSITE" id="PS51635"/>
    </source>
</evidence>
<dbReference type="GO" id="GO:0016042">
    <property type="term" value="P:lipid catabolic process"/>
    <property type="evidence" value="ECO:0007669"/>
    <property type="project" value="UniProtKB-UniRule"/>
</dbReference>
<evidence type="ECO:0000313" key="7">
    <source>
        <dbReference type="Proteomes" id="UP000321816"/>
    </source>
</evidence>
<dbReference type="OrthoDB" id="9813090at2"/>
<dbReference type="InterPro" id="IPR050301">
    <property type="entry name" value="NTE"/>
</dbReference>
<dbReference type="SUPFAM" id="SSF52151">
    <property type="entry name" value="FabD/lysophospholipase-like"/>
    <property type="match status" value="1"/>
</dbReference>
<dbReference type="RefSeq" id="WP_147803245.1">
    <property type="nucleotide sequence ID" value="NZ_CP144914.1"/>
</dbReference>
<feature type="active site" description="Nucleophile" evidence="4">
    <location>
        <position position="42"/>
    </location>
</feature>
<accession>A0A5C7FL68</accession>
<keyword evidence="1 4" id="KW-0378">Hydrolase</keyword>
<dbReference type="PANTHER" id="PTHR14226:SF78">
    <property type="entry name" value="SLR0060 PROTEIN"/>
    <property type="match status" value="1"/>
</dbReference>
<protein>
    <submittedName>
        <fullName evidence="6">Patatin-like phospholipase family protein</fullName>
    </submittedName>
</protein>
<dbReference type="KEGG" id="ahal:FTX54_004545"/>
<dbReference type="EMBL" id="CP144914">
    <property type="protein sequence ID" value="WWD80833.1"/>
    <property type="molecule type" value="Genomic_DNA"/>
</dbReference>
<evidence type="ECO:0000313" key="6">
    <source>
        <dbReference type="EMBL" id="WWD80833.1"/>
    </source>
</evidence>
<feature type="active site" description="Proton acceptor" evidence="4">
    <location>
        <position position="207"/>
    </location>
</feature>
<feature type="domain" description="PNPLA" evidence="5">
    <location>
        <begin position="6"/>
        <end position="220"/>
    </location>
</feature>
<comment type="caution">
    <text evidence="4">Lacks conserved residue(s) required for the propagation of feature annotation.</text>
</comment>
<sequence>MTEFKLSFSGGGLRATFFCLGAYRRLVELGIDDKVKLISSVSGGSITAGVIMQALIDGPFEDTNDFDRRVTTVLKRFGRENFRASLLRRSIRFNIRPELPRTRFSRMFPELLNDYLFNGLMLEDLPEKPLWICNATNLQTLKRFSFSRTQMCDERLGKCRNINGISTAEAVAASSAFPMMFEPVKLDVKKREFDGIEDQYATLHLTDGGVYDNLGSEEMLERSAPYIILDASARYKPWETSFKPSYAGRQSRIMNVSLDQVAELRKKLIRKDHSRGVQLINVETINENAAFQMNYWNSRGPAINIPAYPSLYADMERMLASLRTDLDQFHDIEMAMLMWAGAMRLDLGVKVLFSEEEMPLLKPRKNVPLLADYTVESISKIKRVLQKGQRRKILRGFFPDDTNKKRTKVLKKPS</sequence>
<dbReference type="Proteomes" id="UP000321816">
    <property type="component" value="Chromosome"/>
</dbReference>
<evidence type="ECO:0000256" key="2">
    <source>
        <dbReference type="ARBA" id="ARBA00022963"/>
    </source>
</evidence>
<evidence type="ECO:0000256" key="1">
    <source>
        <dbReference type="ARBA" id="ARBA00022801"/>
    </source>
</evidence>
<gene>
    <name evidence="6" type="ORF">FTX54_004545</name>
</gene>
<dbReference type="PANTHER" id="PTHR14226">
    <property type="entry name" value="NEUROPATHY TARGET ESTERASE/SWISS CHEESE D.MELANOGASTER"/>
    <property type="match status" value="1"/>
</dbReference>
<dbReference type="PROSITE" id="PS51635">
    <property type="entry name" value="PNPLA"/>
    <property type="match status" value="1"/>
</dbReference>
<dbReference type="AlphaFoldDB" id="A0A5C7FL68"/>
<dbReference type="InterPro" id="IPR002641">
    <property type="entry name" value="PNPLA_dom"/>
</dbReference>
<reference evidence="6 7" key="1">
    <citation type="submission" date="2024-01" db="EMBL/GenBank/DDBJ databases">
        <title>Complete Genome Sequence of Alkalicoccus halolimnae BZ-SZ-XJ29T, a Moderately Halophilic Bacterium Isolated from a Salt Lake.</title>
        <authorList>
            <person name="Zhao B."/>
        </authorList>
    </citation>
    <scope>NUCLEOTIDE SEQUENCE [LARGE SCALE GENOMIC DNA]</scope>
    <source>
        <strain evidence="6 7">BZ-SZ-XJ29</strain>
    </source>
</reference>
<feature type="short sequence motif" description="DGA/G" evidence="4">
    <location>
        <begin position="207"/>
        <end position="209"/>
    </location>
</feature>
<dbReference type="InterPro" id="IPR016035">
    <property type="entry name" value="Acyl_Trfase/lysoPLipase"/>
</dbReference>
<keyword evidence="7" id="KW-1185">Reference proteome</keyword>
<evidence type="ECO:0000256" key="4">
    <source>
        <dbReference type="PROSITE-ProRule" id="PRU01161"/>
    </source>
</evidence>
<organism evidence="6 7">
    <name type="scientific">Alkalicoccus halolimnae</name>
    <dbReference type="NCBI Taxonomy" id="1667239"/>
    <lineage>
        <taxon>Bacteria</taxon>
        <taxon>Bacillati</taxon>
        <taxon>Bacillota</taxon>
        <taxon>Bacilli</taxon>
        <taxon>Bacillales</taxon>
        <taxon>Bacillaceae</taxon>
        <taxon>Alkalicoccus</taxon>
    </lineage>
</organism>
<proteinExistence type="predicted"/>
<keyword evidence="2 4" id="KW-0442">Lipid degradation</keyword>
<dbReference type="Pfam" id="PF01734">
    <property type="entry name" value="Patatin"/>
    <property type="match status" value="1"/>
</dbReference>
<dbReference type="GO" id="GO:0016787">
    <property type="term" value="F:hydrolase activity"/>
    <property type="evidence" value="ECO:0007669"/>
    <property type="project" value="UniProtKB-UniRule"/>
</dbReference>
<keyword evidence="3 4" id="KW-0443">Lipid metabolism</keyword>
<name>A0A5C7FL68_9BACI</name>